<evidence type="ECO:0000256" key="1">
    <source>
        <dbReference type="SAM" id="MobiDB-lite"/>
    </source>
</evidence>
<feature type="region of interest" description="Disordered" evidence="1">
    <location>
        <begin position="42"/>
        <end position="64"/>
    </location>
</feature>
<dbReference type="AlphaFoldDB" id="A0A0M0J9K4"/>
<sequence length="300" mass="31047">MAEHSKLCMTDVVVFHVEHSLKRLRRHISSEIKRRDQALSSALRSAETTTAAHPPPDTAPIGVPDTAPILAALEGVCAHAHLTTSPTTCSRMLAYARELLSASQRLADGTTASYARQLIRMLSHVAPFLADAQDDAHAHEDAHAHDDAPPPPPAATVAPVTAPAPPAEPPVVERRVEHIGAVTGASPDLELRACNLPTSIRLIAAPMMAEPRGASPPRHVMTEPLSALPLSLTRSAHDSAGEIGEIGTAAPRESAHDSAGDSSPSMATFDAADDADRDGARDGAADGPDASGGLAGQSAG</sequence>
<evidence type="ECO:0000313" key="2">
    <source>
        <dbReference type="EMBL" id="KOO23175.1"/>
    </source>
</evidence>
<protein>
    <submittedName>
        <fullName evidence="2">Uncharacterized protein</fullName>
    </submittedName>
</protein>
<proteinExistence type="predicted"/>
<keyword evidence="3" id="KW-1185">Reference proteome</keyword>
<feature type="region of interest" description="Disordered" evidence="1">
    <location>
        <begin position="135"/>
        <end position="167"/>
    </location>
</feature>
<feature type="compositionally biased region" description="Basic and acidic residues" evidence="1">
    <location>
        <begin position="135"/>
        <end position="148"/>
    </location>
</feature>
<feature type="region of interest" description="Disordered" evidence="1">
    <location>
        <begin position="248"/>
        <end position="300"/>
    </location>
</feature>
<accession>A0A0M0J9K4</accession>
<dbReference type="EMBL" id="JWZX01003214">
    <property type="protein sequence ID" value="KOO23175.1"/>
    <property type="molecule type" value="Genomic_DNA"/>
</dbReference>
<organism evidence="2 3">
    <name type="scientific">Chrysochromulina tobinii</name>
    <dbReference type="NCBI Taxonomy" id="1460289"/>
    <lineage>
        <taxon>Eukaryota</taxon>
        <taxon>Haptista</taxon>
        <taxon>Haptophyta</taxon>
        <taxon>Prymnesiophyceae</taxon>
        <taxon>Prymnesiales</taxon>
        <taxon>Chrysochromulinaceae</taxon>
        <taxon>Chrysochromulina</taxon>
    </lineage>
</organism>
<reference evidence="3" key="1">
    <citation type="journal article" date="2015" name="PLoS Genet.">
        <title>Genome Sequence and Transcriptome Analyses of Chrysochromulina tobin: Metabolic Tools for Enhanced Algal Fitness in the Prominent Order Prymnesiales (Haptophyceae).</title>
        <authorList>
            <person name="Hovde B.T."/>
            <person name="Deodato C.R."/>
            <person name="Hunsperger H.M."/>
            <person name="Ryken S.A."/>
            <person name="Yost W."/>
            <person name="Jha R.K."/>
            <person name="Patterson J."/>
            <person name="Monnat R.J. Jr."/>
            <person name="Barlow S.B."/>
            <person name="Starkenburg S.R."/>
            <person name="Cattolico R.A."/>
        </authorList>
    </citation>
    <scope>NUCLEOTIDE SEQUENCE</scope>
    <source>
        <strain evidence="3">CCMP291</strain>
    </source>
</reference>
<dbReference type="Proteomes" id="UP000037460">
    <property type="component" value="Unassembled WGS sequence"/>
</dbReference>
<name>A0A0M0J9K4_9EUKA</name>
<comment type="caution">
    <text evidence="2">The sequence shown here is derived from an EMBL/GenBank/DDBJ whole genome shotgun (WGS) entry which is preliminary data.</text>
</comment>
<gene>
    <name evidence="2" type="ORF">Ctob_001808</name>
</gene>
<evidence type="ECO:0000313" key="3">
    <source>
        <dbReference type="Proteomes" id="UP000037460"/>
    </source>
</evidence>